<feature type="transmembrane region" description="Helical" evidence="1">
    <location>
        <begin position="520"/>
        <end position="541"/>
    </location>
</feature>
<protein>
    <submittedName>
        <fullName evidence="3">Phosphoinositide phosphatase sac1</fullName>
    </submittedName>
</protein>
<evidence type="ECO:0000259" key="2">
    <source>
        <dbReference type="PROSITE" id="PS50275"/>
    </source>
</evidence>
<comment type="caution">
    <text evidence="3">The sequence shown here is derived from an EMBL/GenBank/DDBJ whole genome shotgun (WGS) entry which is preliminary data.</text>
</comment>
<dbReference type="Proteomes" id="UP001345013">
    <property type="component" value="Unassembled WGS sequence"/>
</dbReference>
<keyword evidence="1" id="KW-1133">Transmembrane helix</keyword>
<proteinExistence type="predicted"/>
<reference evidence="3 4" key="1">
    <citation type="submission" date="2023-08" db="EMBL/GenBank/DDBJ databases">
        <title>Black Yeasts Isolated from many extreme environments.</title>
        <authorList>
            <person name="Coleine C."/>
            <person name="Stajich J.E."/>
            <person name="Selbmann L."/>
        </authorList>
    </citation>
    <scope>NUCLEOTIDE SEQUENCE [LARGE SCALE GENOMIC DNA]</scope>
    <source>
        <strain evidence="3 4">CCFEE 5885</strain>
    </source>
</reference>
<dbReference type="PROSITE" id="PS50275">
    <property type="entry name" value="SAC"/>
    <property type="match status" value="1"/>
</dbReference>
<dbReference type="PANTHER" id="PTHR45662">
    <property type="entry name" value="PHOSPHATIDYLINOSITIDE PHOSPHATASE SAC1"/>
    <property type="match status" value="1"/>
</dbReference>
<keyword evidence="4" id="KW-1185">Reference proteome</keyword>
<evidence type="ECO:0000313" key="4">
    <source>
        <dbReference type="Proteomes" id="UP001345013"/>
    </source>
</evidence>
<dbReference type="EMBL" id="JAVRRG010000108">
    <property type="protein sequence ID" value="KAK5084979.1"/>
    <property type="molecule type" value="Genomic_DNA"/>
</dbReference>
<sequence length="635" mass="71674">MASSARANILPYRDINVHVSGAHYAFTSPSHSAQSLVVERPSGDLRMNDGPLLASKRVSSIAGILGIIKLKLDKYVIIITKAEPMGRLRGHMVYRVVATEFLPLRERPVHDPDEDTYLTYLKALLANGPMYFSYSIDLTNSFQRQAEADLTQPLWKRADDRFFWNRGIDEHGHVSNFNETEQIVILNDTTGPALGFSGSDATKVDTAGTGSETQILSYVQTRGSVPVYWAEINDLHYTPKLQIRGVDTAQNAARRHFTEQIRTYGENYLVNLVNQRGREERVKKAYEQMVRILVSSPEEDVEADRKTSEKFHGIEPQGERERMDRLHYIYFDFHNETKGLKWHRAQLLLDQLADGLSRGGYFRGAEMPGNVEALETRMKQTAVVRTNCMDCLDRTNVVQSMLGRWALTKQLQDAGVLSQADKVSDDAAFEHLYRNMWADNADVVSRSYSGTGALKTDFTRTGNRTRMGMAQDLNNSVTRYVRNNFLDGPRQDSFDVFLGAYLPSTAGVGQARTFVDKRPLIVQAIPYLLAAMLFIVFIFFLTPRAPESTVWPIRLFVLLCVAVAGWSTQFMVTNGMLYVNWPKLNTPQYALEGFSSALARAQKDPVLGQLVQAKRARNVSRTNIGEMEEGKKRLD</sequence>
<gene>
    <name evidence="3" type="primary">SAC1</name>
    <name evidence="3" type="ORF">LTR24_007317</name>
</gene>
<evidence type="ECO:0000313" key="3">
    <source>
        <dbReference type="EMBL" id="KAK5084979.1"/>
    </source>
</evidence>
<dbReference type="Pfam" id="PF02383">
    <property type="entry name" value="Syja_N"/>
    <property type="match status" value="1"/>
</dbReference>
<organism evidence="3 4">
    <name type="scientific">Lithohypha guttulata</name>
    <dbReference type="NCBI Taxonomy" id="1690604"/>
    <lineage>
        <taxon>Eukaryota</taxon>
        <taxon>Fungi</taxon>
        <taxon>Dikarya</taxon>
        <taxon>Ascomycota</taxon>
        <taxon>Pezizomycotina</taxon>
        <taxon>Eurotiomycetes</taxon>
        <taxon>Chaetothyriomycetidae</taxon>
        <taxon>Chaetothyriales</taxon>
        <taxon>Trichomeriaceae</taxon>
        <taxon>Lithohypha</taxon>
    </lineage>
</organism>
<name>A0ABR0K3G7_9EURO</name>
<feature type="domain" description="SAC" evidence="2">
    <location>
        <begin position="163"/>
        <end position="450"/>
    </location>
</feature>
<keyword evidence="1" id="KW-0472">Membrane</keyword>
<dbReference type="InterPro" id="IPR002013">
    <property type="entry name" value="SAC_dom"/>
</dbReference>
<dbReference type="PANTHER" id="PTHR45662:SF2">
    <property type="entry name" value="PHOSPHATIDYLINOSITOL-3-PHOSPHATASE SAC1"/>
    <property type="match status" value="1"/>
</dbReference>
<keyword evidence="1" id="KW-0812">Transmembrane</keyword>
<feature type="transmembrane region" description="Helical" evidence="1">
    <location>
        <begin position="553"/>
        <end position="572"/>
    </location>
</feature>
<evidence type="ECO:0000256" key="1">
    <source>
        <dbReference type="SAM" id="Phobius"/>
    </source>
</evidence>
<accession>A0ABR0K3G7</accession>